<evidence type="ECO:0000313" key="2">
    <source>
        <dbReference type="Proteomes" id="UP001139031"/>
    </source>
</evidence>
<dbReference type="RefSeq" id="WP_224191775.1">
    <property type="nucleotide sequence ID" value="NZ_JAIRAU010000011.1"/>
</dbReference>
<proteinExistence type="predicted"/>
<accession>A0ABS7TP49</accession>
<gene>
    <name evidence="1" type="ORF">K7C98_12140</name>
</gene>
<reference evidence="1" key="1">
    <citation type="submission" date="2021-08" db="EMBL/GenBank/DDBJ databases">
        <authorList>
            <person name="Stevens D.C."/>
        </authorList>
    </citation>
    <scope>NUCLEOTIDE SEQUENCE</scope>
    <source>
        <strain evidence="1">DSM 53165</strain>
    </source>
</reference>
<dbReference type="EMBL" id="JAIRAU010000011">
    <property type="protein sequence ID" value="MBZ5710004.1"/>
    <property type="molecule type" value="Genomic_DNA"/>
</dbReference>
<comment type="caution">
    <text evidence="1">The sequence shown here is derived from an EMBL/GenBank/DDBJ whole genome shotgun (WGS) entry which is preliminary data.</text>
</comment>
<dbReference type="PROSITE" id="PS51257">
    <property type="entry name" value="PROKAR_LIPOPROTEIN"/>
    <property type="match status" value="1"/>
</dbReference>
<sequence>MHLKKCARSIILSVSIAASCGPDTPAESTWMLGTFSEQPVGYVQGDWGVSQIEILADGAFLLGGVGVDNNPLESQEYAWERGPDESIEVSFPNAGQGGIEAWRIAPGERCNEILVQDIQLGEPVGAPFTYVRGAVCVHDLETCPGPVGSQCEQFKTVWCDAPPPPCEDDTE</sequence>
<dbReference type="Proteomes" id="UP001139031">
    <property type="component" value="Unassembled WGS sequence"/>
</dbReference>
<organism evidence="1 2">
    <name type="scientific">Nannocystis pusilla</name>
    <dbReference type="NCBI Taxonomy" id="889268"/>
    <lineage>
        <taxon>Bacteria</taxon>
        <taxon>Pseudomonadati</taxon>
        <taxon>Myxococcota</taxon>
        <taxon>Polyangia</taxon>
        <taxon>Nannocystales</taxon>
        <taxon>Nannocystaceae</taxon>
        <taxon>Nannocystis</taxon>
    </lineage>
</organism>
<evidence type="ECO:0008006" key="3">
    <source>
        <dbReference type="Google" id="ProtNLM"/>
    </source>
</evidence>
<keyword evidence="2" id="KW-1185">Reference proteome</keyword>
<evidence type="ECO:0000313" key="1">
    <source>
        <dbReference type="EMBL" id="MBZ5710004.1"/>
    </source>
</evidence>
<protein>
    <recommendedName>
        <fullName evidence="3">Lipoprotein</fullName>
    </recommendedName>
</protein>
<name>A0ABS7TP49_9BACT</name>